<protein>
    <recommendedName>
        <fullName evidence="3">Transposase</fullName>
    </recommendedName>
</protein>
<comment type="caution">
    <text evidence="1">The sequence shown here is derived from an EMBL/GenBank/DDBJ whole genome shotgun (WGS) entry which is preliminary data.</text>
</comment>
<dbReference type="EMBL" id="BJYF01000053">
    <property type="protein sequence ID" value="GEN61630.1"/>
    <property type="molecule type" value="Genomic_DNA"/>
</dbReference>
<evidence type="ECO:0000313" key="1">
    <source>
        <dbReference type="EMBL" id="GEN61630.1"/>
    </source>
</evidence>
<dbReference type="AlphaFoldDB" id="A0A511XF95"/>
<gene>
    <name evidence="1" type="ORF">ANI02nite_35140</name>
</gene>
<dbReference type="STRING" id="1120919.GCA_000429165_03787"/>
<name>A0A511XF95_9PROT</name>
<accession>A0A511XF95</accession>
<evidence type="ECO:0000313" key="2">
    <source>
        <dbReference type="Proteomes" id="UP000321635"/>
    </source>
</evidence>
<keyword evidence="2" id="KW-1185">Reference proteome</keyword>
<dbReference type="Proteomes" id="UP000321635">
    <property type="component" value="Unassembled WGS sequence"/>
</dbReference>
<organism evidence="1 2">
    <name type="scientific">Acetobacter nitrogenifigens DSM 23921 = NBRC 105050</name>
    <dbReference type="NCBI Taxonomy" id="1120919"/>
    <lineage>
        <taxon>Bacteria</taxon>
        <taxon>Pseudomonadati</taxon>
        <taxon>Pseudomonadota</taxon>
        <taxon>Alphaproteobacteria</taxon>
        <taxon>Acetobacterales</taxon>
        <taxon>Acetobacteraceae</taxon>
        <taxon>Acetobacter</taxon>
    </lineage>
</organism>
<proteinExistence type="predicted"/>
<sequence length="69" mass="8369">MSYKRHRFPREVIAHAMWLYFRFPLSFRLIEEMSLEPEIWLGSCPHLGSQGCQPRDIWHLDEVRIVIQD</sequence>
<reference evidence="1 2" key="1">
    <citation type="submission" date="2019-07" db="EMBL/GenBank/DDBJ databases">
        <title>Whole genome shotgun sequence of Acetobacter nitrogenifigens NBRC 105050.</title>
        <authorList>
            <person name="Hosoyama A."/>
            <person name="Uohara A."/>
            <person name="Ohji S."/>
            <person name="Ichikawa N."/>
        </authorList>
    </citation>
    <scope>NUCLEOTIDE SEQUENCE [LARGE SCALE GENOMIC DNA]</scope>
    <source>
        <strain evidence="1 2">NBRC 105050</strain>
    </source>
</reference>
<evidence type="ECO:0008006" key="3">
    <source>
        <dbReference type="Google" id="ProtNLM"/>
    </source>
</evidence>